<feature type="compositionally biased region" description="Basic and acidic residues" evidence="4">
    <location>
        <begin position="531"/>
        <end position="543"/>
    </location>
</feature>
<gene>
    <name evidence="6" type="ORF">FXB40_14750</name>
</gene>
<dbReference type="OrthoDB" id="9775851at2"/>
<dbReference type="InterPro" id="IPR050309">
    <property type="entry name" value="Type-B_Carboxylest/Lipase"/>
</dbReference>
<evidence type="ECO:0000256" key="3">
    <source>
        <dbReference type="RuleBase" id="RU361235"/>
    </source>
</evidence>
<dbReference type="InterPro" id="IPR019826">
    <property type="entry name" value="Carboxylesterase_B_AS"/>
</dbReference>
<protein>
    <recommendedName>
        <fullName evidence="3">Carboxylic ester hydrolase</fullName>
        <ecNumber evidence="3">3.1.1.-</ecNumber>
    </recommendedName>
</protein>
<sequence>MSQSITNAGRARPRSAVSVAALLGTIAMLAASPALAQIVAAPVPGDPVSIDTGAVSGKVLPSGVKAYFGIPFAAPPLGDLRWREPQKAEAWNGVYHADRLAPECIQVLRRHNLNHYFGEEATSENCLYLNIWASADAKSGAKLPVVVWIYGGGFTLGSSGMAMYDGENVAKKGTLFVSFNYRVGILGNLAHPELTAESPHHASGSYGLMDQVAALQWIKRNIAQFGGDPDNVTITGQSAGAMSVSAIEASPLAKGLFNRGFAMSLSMFDNRFKFPALPAAEKTGLEVQSALGAASLAEMRLIQADKILAIQKDCQLGCAGTISVTPDIDGYVLPDTVPNIFAAGKQNDVATVAGFTSDESSNDLRTAGTLEAYVAAARKLYGDQADRFLALYPAKTDGEAKAMGLLAAREGLVEIGTRNWAVAQAKTGNAPFYMYMFSRVHPFAPGVEFFDSPQKIGAYHTSDVPYWFGTQDTFNKFRTTRVWTEFDRALSERMMDTLIAFARTGDPGTPATPWPQWKQDAQTYVEFGDDSGVREESRARLDFHTPANVTPSTPRVSRD</sequence>
<reference evidence="6 7" key="1">
    <citation type="submission" date="2019-08" db="EMBL/GenBank/DDBJ databases">
        <title>Bradyrhizobium hipponensis sp. nov., a rhizobium isolated from a Lupinus angustifolius root nodule in Tunisia.</title>
        <authorList>
            <person name="Off K."/>
            <person name="Rejili M."/>
            <person name="Mars M."/>
            <person name="Brachmann A."/>
            <person name="Marin M."/>
        </authorList>
    </citation>
    <scope>NUCLEOTIDE SEQUENCE [LARGE SCALE GENOMIC DNA]</scope>
    <source>
        <strain evidence="6 7">CTAW71</strain>
    </source>
</reference>
<feature type="region of interest" description="Disordered" evidence="4">
    <location>
        <begin position="529"/>
        <end position="559"/>
    </location>
</feature>
<dbReference type="RefSeq" id="WP_148772909.1">
    <property type="nucleotide sequence ID" value="NZ_VSSS01000024.1"/>
</dbReference>
<comment type="similarity">
    <text evidence="1 3">Belongs to the type-B carboxylesterase/lipase family.</text>
</comment>
<dbReference type="PANTHER" id="PTHR11559">
    <property type="entry name" value="CARBOXYLESTERASE"/>
    <property type="match status" value="1"/>
</dbReference>
<feature type="compositionally biased region" description="Polar residues" evidence="4">
    <location>
        <begin position="547"/>
        <end position="559"/>
    </location>
</feature>
<keyword evidence="3" id="KW-0732">Signal</keyword>
<dbReference type="InterPro" id="IPR029058">
    <property type="entry name" value="AB_hydrolase_fold"/>
</dbReference>
<dbReference type="Gene3D" id="3.40.50.1820">
    <property type="entry name" value="alpha/beta hydrolase"/>
    <property type="match status" value="1"/>
</dbReference>
<comment type="caution">
    <text evidence="6">The sequence shown here is derived from an EMBL/GenBank/DDBJ whole genome shotgun (WGS) entry which is preliminary data.</text>
</comment>
<feature type="signal peptide" evidence="3">
    <location>
        <begin position="1"/>
        <end position="36"/>
    </location>
</feature>
<evidence type="ECO:0000256" key="4">
    <source>
        <dbReference type="SAM" id="MobiDB-lite"/>
    </source>
</evidence>
<dbReference type="AlphaFoldDB" id="A0A5D3KGD4"/>
<accession>A0A5D3KGD4</accession>
<dbReference type="PROSITE" id="PS00122">
    <property type="entry name" value="CARBOXYLESTERASE_B_1"/>
    <property type="match status" value="1"/>
</dbReference>
<evidence type="ECO:0000313" key="7">
    <source>
        <dbReference type="Proteomes" id="UP000324758"/>
    </source>
</evidence>
<keyword evidence="2 3" id="KW-0378">Hydrolase</keyword>
<evidence type="ECO:0000313" key="6">
    <source>
        <dbReference type="EMBL" id="TYL95624.1"/>
    </source>
</evidence>
<dbReference type="EMBL" id="VSSS01000024">
    <property type="protein sequence ID" value="TYL95624.1"/>
    <property type="molecule type" value="Genomic_DNA"/>
</dbReference>
<feature type="domain" description="Carboxylesterase type B" evidence="5">
    <location>
        <begin position="48"/>
        <end position="536"/>
    </location>
</feature>
<dbReference type="EC" id="3.1.1.-" evidence="3"/>
<name>A0A5D3KGD4_9BRAD</name>
<proteinExistence type="inferred from homology"/>
<dbReference type="InterPro" id="IPR002018">
    <property type="entry name" value="CarbesteraseB"/>
</dbReference>
<evidence type="ECO:0000256" key="1">
    <source>
        <dbReference type="ARBA" id="ARBA00005964"/>
    </source>
</evidence>
<dbReference type="GO" id="GO:0016787">
    <property type="term" value="F:hydrolase activity"/>
    <property type="evidence" value="ECO:0007669"/>
    <property type="project" value="UniProtKB-KW"/>
</dbReference>
<feature type="chain" id="PRO_5023154346" description="Carboxylic ester hydrolase" evidence="3">
    <location>
        <begin position="37"/>
        <end position="559"/>
    </location>
</feature>
<keyword evidence="7" id="KW-1185">Reference proteome</keyword>
<evidence type="ECO:0000259" key="5">
    <source>
        <dbReference type="Pfam" id="PF00135"/>
    </source>
</evidence>
<dbReference type="Proteomes" id="UP000324758">
    <property type="component" value="Unassembled WGS sequence"/>
</dbReference>
<organism evidence="6 7">
    <name type="scientific">Bradyrhizobium rifense</name>
    <dbReference type="NCBI Taxonomy" id="515499"/>
    <lineage>
        <taxon>Bacteria</taxon>
        <taxon>Pseudomonadati</taxon>
        <taxon>Pseudomonadota</taxon>
        <taxon>Alphaproteobacteria</taxon>
        <taxon>Hyphomicrobiales</taxon>
        <taxon>Nitrobacteraceae</taxon>
        <taxon>Bradyrhizobium</taxon>
    </lineage>
</organism>
<dbReference type="SUPFAM" id="SSF53474">
    <property type="entry name" value="alpha/beta-Hydrolases"/>
    <property type="match status" value="1"/>
</dbReference>
<evidence type="ECO:0000256" key="2">
    <source>
        <dbReference type="ARBA" id="ARBA00022801"/>
    </source>
</evidence>
<dbReference type="Pfam" id="PF00135">
    <property type="entry name" value="COesterase"/>
    <property type="match status" value="1"/>
</dbReference>